<gene>
    <name evidence="2" type="ORF">FSB76_26435</name>
</gene>
<dbReference type="EMBL" id="CP042437">
    <property type="protein sequence ID" value="QEC79314.1"/>
    <property type="molecule type" value="Genomic_DNA"/>
</dbReference>
<evidence type="ECO:0000313" key="3">
    <source>
        <dbReference type="Proteomes" id="UP000321362"/>
    </source>
</evidence>
<evidence type="ECO:0000313" key="2">
    <source>
        <dbReference type="EMBL" id="QEC79314.1"/>
    </source>
</evidence>
<dbReference type="RefSeq" id="WP_147058791.1">
    <property type="nucleotide sequence ID" value="NZ_CP042437.1"/>
</dbReference>
<evidence type="ECO:0000256" key="1">
    <source>
        <dbReference type="SAM" id="SignalP"/>
    </source>
</evidence>
<dbReference type="PROSITE" id="PS51257">
    <property type="entry name" value="PROKAR_LIPOPROTEIN"/>
    <property type="match status" value="1"/>
</dbReference>
<protein>
    <recommendedName>
        <fullName evidence="4">Cell wall anchor protein</fullName>
    </recommendedName>
</protein>
<accession>A0A5B8W621</accession>
<dbReference type="OrthoDB" id="680331at2"/>
<dbReference type="KEGG" id="mgk:FSB76_26435"/>
<proteinExistence type="predicted"/>
<evidence type="ECO:0008006" key="4">
    <source>
        <dbReference type="Google" id="ProtNLM"/>
    </source>
</evidence>
<organism evidence="2 3">
    <name type="scientific">Mucilaginibacter ginsenosidivorax</name>
    <dbReference type="NCBI Taxonomy" id="862126"/>
    <lineage>
        <taxon>Bacteria</taxon>
        <taxon>Pseudomonadati</taxon>
        <taxon>Bacteroidota</taxon>
        <taxon>Sphingobacteriia</taxon>
        <taxon>Sphingobacteriales</taxon>
        <taxon>Sphingobacteriaceae</taxon>
        <taxon>Mucilaginibacter</taxon>
    </lineage>
</organism>
<keyword evidence="1" id="KW-0732">Signal</keyword>
<reference evidence="2 3" key="1">
    <citation type="journal article" date="2013" name="J. Microbiol.">
        <title>Mucilaginibacter ginsenosidivorax sp. nov., with ginsenoside converting activity isolated from sediment.</title>
        <authorList>
            <person name="Kim J.K."/>
            <person name="Choi T.E."/>
            <person name="Liu Q.M."/>
            <person name="Park H.Y."/>
            <person name="Yi T.H."/>
            <person name="Yoon M.H."/>
            <person name="Kim S.C."/>
            <person name="Im W.T."/>
        </authorList>
    </citation>
    <scope>NUCLEOTIDE SEQUENCE [LARGE SCALE GENOMIC DNA]</scope>
    <source>
        <strain evidence="2 3">KHI28</strain>
    </source>
</reference>
<dbReference type="AlphaFoldDB" id="A0A5B8W621"/>
<sequence>MKQFSLLVLAALFSAFSCYAQNTFPATGNVGIGTTSPASALDVNGAISLKGININESKSIPVASDGTYVVASGARIKGTYMLNFEAANRVQTVTIMANATQFDYNSSLSIFTNTSYNNAVVMTNFRFVFSADNSVVYLVFDIANRNGGTSVTALFNGTGAYTPNWGGTLPASPTTAGVYPLVINMGTVGINTTDTKGYKFAVNGSAIATSMTVKLYANWPDYVFKKDYQLPSLADVKTYINQNQHLPDMPSEEQVAKNGINLGEMNRLLLKKVEELTLYLIEKDKKEQEQEVRIEKLEKIINNKK</sequence>
<feature type="signal peptide" evidence="1">
    <location>
        <begin position="1"/>
        <end position="20"/>
    </location>
</feature>
<feature type="chain" id="PRO_5022998415" description="Cell wall anchor protein" evidence="1">
    <location>
        <begin position="21"/>
        <end position="305"/>
    </location>
</feature>
<keyword evidence="3" id="KW-1185">Reference proteome</keyword>
<name>A0A5B8W621_9SPHI</name>
<dbReference type="Proteomes" id="UP000321362">
    <property type="component" value="Chromosome"/>
</dbReference>